<organism evidence="1 2">
    <name type="scientific">Catenaria anguillulae PL171</name>
    <dbReference type="NCBI Taxonomy" id="765915"/>
    <lineage>
        <taxon>Eukaryota</taxon>
        <taxon>Fungi</taxon>
        <taxon>Fungi incertae sedis</taxon>
        <taxon>Blastocladiomycota</taxon>
        <taxon>Blastocladiomycetes</taxon>
        <taxon>Blastocladiales</taxon>
        <taxon>Catenariaceae</taxon>
        <taxon>Catenaria</taxon>
    </lineage>
</organism>
<protein>
    <submittedName>
        <fullName evidence="1">Uncharacterized protein</fullName>
    </submittedName>
</protein>
<comment type="caution">
    <text evidence="1">The sequence shown here is derived from an EMBL/GenBank/DDBJ whole genome shotgun (WGS) entry which is preliminary data.</text>
</comment>
<dbReference type="AlphaFoldDB" id="A0A1Y2HWX0"/>
<keyword evidence="2" id="KW-1185">Reference proteome</keyword>
<evidence type="ECO:0000313" key="1">
    <source>
        <dbReference type="EMBL" id="ORZ38213.1"/>
    </source>
</evidence>
<accession>A0A1Y2HWX0</accession>
<gene>
    <name evidence="1" type="ORF">BCR44DRAFT_1428890</name>
</gene>
<evidence type="ECO:0000313" key="2">
    <source>
        <dbReference type="Proteomes" id="UP000193411"/>
    </source>
</evidence>
<name>A0A1Y2HWX0_9FUNG</name>
<reference evidence="1 2" key="1">
    <citation type="submission" date="2016-07" db="EMBL/GenBank/DDBJ databases">
        <title>Pervasive Adenine N6-methylation of Active Genes in Fungi.</title>
        <authorList>
            <consortium name="DOE Joint Genome Institute"/>
            <person name="Mondo S.J."/>
            <person name="Dannebaum R.O."/>
            <person name="Kuo R.C."/>
            <person name="Labutti K."/>
            <person name="Haridas S."/>
            <person name="Kuo A."/>
            <person name="Salamov A."/>
            <person name="Ahrendt S.R."/>
            <person name="Lipzen A."/>
            <person name="Sullivan W."/>
            <person name="Andreopoulos W.B."/>
            <person name="Clum A."/>
            <person name="Lindquist E."/>
            <person name="Daum C."/>
            <person name="Ramamoorthy G.K."/>
            <person name="Gryganskyi A."/>
            <person name="Culley D."/>
            <person name="Magnuson J.K."/>
            <person name="James T.Y."/>
            <person name="O'Malley M.A."/>
            <person name="Stajich J.E."/>
            <person name="Spatafora J.W."/>
            <person name="Visel A."/>
            <person name="Grigoriev I.V."/>
        </authorList>
    </citation>
    <scope>NUCLEOTIDE SEQUENCE [LARGE SCALE GENOMIC DNA]</scope>
    <source>
        <strain evidence="1 2">PL171</strain>
    </source>
</reference>
<dbReference type="EMBL" id="MCFL01000009">
    <property type="protein sequence ID" value="ORZ38213.1"/>
    <property type="molecule type" value="Genomic_DNA"/>
</dbReference>
<sequence length="109" mass="12193">MSSASVDITGFLCALDANHLPLWAFAFVTFCHCRLECVKRMIPTYSSNHASHCILNKFIYVDCIHFSGYLSLLYHLTSSSLCACLTAQLRQAAKFYLVLTPPAPFSCTY</sequence>
<dbReference type="Proteomes" id="UP000193411">
    <property type="component" value="Unassembled WGS sequence"/>
</dbReference>
<proteinExistence type="predicted"/>